<protein>
    <submittedName>
        <fullName evidence="3">Selenocysteine lyase/cysteine desulfurase</fullName>
    </submittedName>
</protein>
<dbReference type="AlphaFoldDB" id="A0A2W7IPX3"/>
<keyword evidence="1" id="KW-0663">Pyridoxal phosphate</keyword>
<accession>A0A2W7IPX3</accession>
<evidence type="ECO:0000313" key="3">
    <source>
        <dbReference type="EMBL" id="PZW41467.1"/>
    </source>
</evidence>
<comment type="caution">
    <text evidence="3">The sequence shown here is derived from an EMBL/GenBank/DDBJ whole genome shotgun (WGS) entry which is preliminary data.</text>
</comment>
<dbReference type="GO" id="GO:0016829">
    <property type="term" value="F:lyase activity"/>
    <property type="evidence" value="ECO:0007669"/>
    <property type="project" value="UniProtKB-KW"/>
</dbReference>
<keyword evidence="4" id="KW-1185">Reference proteome</keyword>
<dbReference type="InterPro" id="IPR015424">
    <property type="entry name" value="PyrdxlP-dep_Trfase"/>
</dbReference>
<dbReference type="InterPro" id="IPR015422">
    <property type="entry name" value="PyrdxlP-dep_Trfase_small"/>
</dbReference>
<keyword evidence="3" id="KW-0456">Lyase</keyword>
<dbReference type="SUPFAM" id="SSF53383">
    <property type="entry name" value="PLP-dependent transferases"/>
    <property type="match status" value="1"/>
</dbReference>
<dbReference type="RefSeq" id="WP_111540475.1">
    <property type="nucleotide sequence ID" value="NZ_QKYV01000003.1"/>
</dbReference>
<dbReference type="Gene3D" id="3.90.1150.10">
    <property type="entry name" value="Aspartate Aminotransferase, domain 1"/>
    <property type="match status" value="1"/>
</dbReference>
<dbReference type="EMBL" id="QKYV01000003">
    <property type="protein sequence ID" value="PZW41467.1"/>
    <property type="molecule type" value="Genomic_DNA"/>
</dbReference>
<evidence type="ECO:0000256" key="1">
    <source>
        <dbReference type="ARBA" id="ARBA00022898"/>
    </source>
</evidence>
<reference evidence="3 4" key="1">
    <citation type="submission" date="2018-06" db="EMBL/GenBank/DDBJ databases">
        <title>Genomic Encyclopedia of Archaeal and Bacterial Type Strains, Phase II (KMG-II): from individual species to whole genera.</title>
        <authorList>
            <person name="Goeker M."/>
        </authorList>
    </citation>
    <scope>NUCLEOTIDE SEQUENCE [LARGE SCALE GENOMIC DNA]</scope>
    <source>
        <strain evidence="3 4">DSM 15361</strain>
    </source>
</reference>
<dbReference type="InterPro" id="IPR015421">
    <property type="entry name" value="PyrdxlP-dep_Trfase_major"/>
</dbReference>
<proteinExistence type="predicted"/>
<sequence length="358" mass="40611">MNNLIKHFPLIEHNTYLNTAATGLLSREVFDYQQDKNIDLLTQGSLNRDKEAKTLAETREKLAQFFTAEAARIALVPNFTFGFNTILEGLPKDTTFLLLENDYPSVNLAVEARNFKIHYTKISEHLEQNILQKIEAENPQVLALSLVQYLNGIKIDLSFLQELKKRFPQLLIIADGTQYLGTEEFNFSISGIDVLGASAYKWLNAGFGNGFFMFSKEAEQRISPKTEGFGSHIGKYKEEGNTLIGRLEPGHLNYTNIGSIKVALELQEKIGKQAIEKQLQTLSAEAKKQFTQLGLLEDCVVKREKNATIFNLKGDEKIFHRLTQNGIICSQRGNGIRVGFHYYNTLEDLEVLMKILRR</sequence>
<evidence type="ECO:0000313" key="4">
    <source>
        <dbReference type="Proteomes" id="UP000249542"/>
    </source>
</evidence>
<evidence type="ECO:0000259" key="2">
    <source>
        <dbReference type="Pfam" id="PF00266"/>
    </source>
</evidence>
<dbReference type="PANTHER" id="PTHR43586">
    <property type="entry name" value="CYSTEINE DESULFURASE"/>
    <property type="match status" value="1"/>
</dbReference>
<dbReference type="PANTHER" id="PTHR43586:SF15">
    <property type="entry name" value="BLR3095 PROTEIN"/>
    <property type="match status" value="1"/>
</dbReference>
<dbReference type="Proteomes" id="UP000249542">
    <property type="component" value="Unassembled WGS sequence"/>
</dbReference>
<gene>
    <name evidence="3" type="ORF">LX95_01143</name>
</gene>
<feature type="domain" description="Aminotransferase class V" evidence="2">
    <location>
        <begin position="16"/>
        <end position="352"/>
    </location>
</feature>
<dbReference type="InterPro" id="IPR000192">
    <property type="entry name" value="Aminotrans_V_dom"/>
</dbReference>
<name>A0A2W7IPX3_9FLAO</name>
<dbReference type="Pfam" id="PF00266">
    <property type="entry name" value="Aminotran_5"/>
    <property type="match status" value="1"/>
</dbReference>
<organism evidence="3 4">
    <name type="scientific">Mesonia algae</name>
    <dbReference type="NCBI Taxonomy" id="213248"/>
    <lineage>
        <taxon>Bacteria</taxon>
        <taxon>Pseudomonadati</taxon>
        <taxon>Bacteroidota</taxon>
        <taxon>Flavobacteriia</taxon>
        <taxon>Flavobacteriales</taxon>
        <taxon>Flavobacteriaceae</taxon>
        <taxon>Mesonia</taxon>
    </lineage>
</organism>
<dbReference type="Gene3D" id="3.40.640.10">
    <property type="entry name" value="Type I PLP-dependent aspartate aminotransferase-like (Major domain)"/>
    <property type="match status" value="1"/>
</dbReference>